<protein>
    <submittedName>
        <fullName evidence="3">Uncharacterized protein</fullName>
    </submittedName>
</protein>
<evidence type="ECO:0000313" key="4">
    <source>
        <dbReference type="Proteomes" id="UP000004169"/>
    </source>
</evidence>
<evidence type="ECO:0000256" key="1">
    <source>
        <dbReference type="SAM" id="Phobius"/>
    </source>
</evidence>
<reference evidence="3 4" key="1">
    <citation type="journal article" date="2012" name="J. Bacteriol.">
        <title>Draft Genome Sequence of the Purple Photosynthetic Bacterium Phaeospirillum molischianum DSM120, a Particularly Versatile Bacterium.</title>
        <authorList>
            <person name="Duquesne K."/>
            <person name="Prima V."/>
            <person name="Ji B."/>
            <person name="Rouy Z."/>
            <person name="Medigue C."/>
            <person name="Talla E."/>
            <person name="Sturgis J.N."/>
        </authorList>
    </citation>
    <scope>NUCLEOTIDE SEQUENCE [LARGE SCALE GENOMIC DNA]</scope>
    <source>
        <strain evidence="4">DSM120</strain>
    </source>
</reference>
<keyword evidence="1" id="KW-0472">Membrane</keyword>
<feature type="chain" id="PRO_5003611787" evidence="2">
    <location>
        <begin position="26"/>
        <end position="114"/>
    </location>
</feature>
<dbReference type="STRING" id="1150626.PHAMO_40063"/>
<dbReference type="OrthoDB" id="10001514at2"/>
<gene>
    <name evidence="3" type="ORF">PHAMO_40063</name>
</gene>
<evidence type="ECO:0000256" key="2">
    <source>
        <dbReference type="SAM" id="SignalP"/>
    </source>
</evidence>
<keyword evidence="4" id="KW-1185">Reference proteome</keyword>
<accession>H8FVW4</accession>
<keyword evidence="2" id="KW-0732">Signal</keyword>
<dbReference type="RefSeq" id="WP_002730203.1">
    <property type="nucleotide sequence ID" value="NZ_CAHP01000034.1"/>
</dbReference>
<feature type="transmembrane region" description="Helical" evidence="1">
    <location>
        <begin position="35"/>
        <end position="53"/>
    </location>
</feature>
<keyword evidence="1" id="KW-0812">Transmembrane</keyword>
<dbReference type="EMBL" id="CAHP01000034">
    <property type="protein sequence ID" value="CCG42502.1"/>
    <property type="molecule type" value="Genomic_DNA"/>
</dbReference>
<proteinExistence type="predicted"/>
<evidence type="ECO:0000313" key="3">
    <source>
        <dbReference type="EMBL" id="CCG42502.1"/>
    </source>
</evidence>
<organism evidence="3 4">
    <name type="scientific">Magnetospirillum molischianum DSM 120</name>
    <dbReference type="NCBI Taxonomy" id="1150626"/>
    <lineage>
        <taxon>Bacteria</taxon>
        <taxon>Pseudomonadati</taxon>
        <taxon>Pseudomonadota</taxon>
        <taxon>Alphaproteobacteria</taxon>
        <taxon>Rhodospirillales</taxon>
        <taxon>Rhodospirillaceae</taxon>
        <taxon>Magnetospirillum</taxon>
    </lineage>
</organism>
<feature type="signal peptide" evidence="2">
    <location>
        <begin position="1"/>
        <end position="25"/>
    </location>
</feature>
<comment type="caution">
    <text evidence="3">The sequence shown here is derived from an EMBL/GenBank/DDBJ whole genome shotgun (WGS) entry which is preliminary data.</text>
</comment>
<sequence>MKVKFVVCALAAAMTVAMPVDSAQAGDRHGRDLALGLLLGAAAVGTTAAIMSAPSGPVYAAPPPVYYAPPPPVYYAPPPPVGYYAAPPPVYYAPPPPPVVYYAPPPPRYYYRGY</sequence>
<keyword evidence="1" id="KW-1133">Transmembrane helix</keyword>
<dbReference type="Proteomes" id="UP000004169">
    <property type="component" value="Unassembled WGS sequence"/>
</dbReference>
<name>H8FVW4_MAGML</name>
<dbReference type="AlphaFoldDB" id="H8FVW4"/>